<comment type="caution">
    <text evidence="2">The sequence shown here is derived from an EMBL/GenBank/DDBJ whole genome shotgun (WGS) entry which is preliminary data.</text>
</comment>
<evidence type="ECO:0000259" key="1">
    <source>
        <dbReference type="PROSITE" id="PS50943"/>
    </source>
</evidence>
<reference evidence="2 3" key="1">
    <citation type="submission" date="2021-01" db="EMBL/GenBank/DDBJ databases">
        <title>Genome sequencing of Joostella atrarenae M1-2 (= KCTC 23194).</title>
        <authorList>
            <person name="Zakaria M.R."/>
            <person name="Lam M.Q."/>
            <person name="Chong C.S."/>
        </authorList>
    </citation>
    <scope>NUCLEOTIDE SEQUENCE [LARGE SCALE GENOMIC DNA]</scope>
    <source>
        <strain evidence="2 3">M1-2</strain>
    </source>
</reference>
<keyword evidence="3" id="KW-1185">Reference proteome</keyword>
<dbReference type="Pfam" id="PF16264">
    <property type="entry name" value="SatD"/>
    <property type="match status" value="1"/>
</dbReference>
<feature type="domain" description="HTH cro/C1-type" evidence="1">
    <location>
        <begin position="152"/>
        <end position="178"/>
    </location>
</feature>
<accession>A0ABS9J4A8</accession>
<dbReference type="EMBL" id="JAETXX010000006">
    <property type="protein sequence ID" value="MCF8715229.1"/>
    <property type="molecule type" value="Genomic_DNA"/>
</dbReference>
<dbReference type="PROSITE" id="PS50943">
    <property type="entry name" value="HTH_CROC1"/>
    <property type="match status" value="1"/>
</dbReference>
<dbReference type="CDD" id="cd00093">
    <property type="entry name" value="HTH_XRE"/>
    <property type="match status" value="1"/>
</dbReference>
<dbReference type="InterPro" id="IPR032580">
    <property type="entry name" value="SatD"/>
</dbReference>
<dbReference type="SUPFAM" id="SSF47413">
    <property type="entry name" value="lambda repressor-like DNA-binding domains"/>
    <property type="match status" value="1"/>
</dbReference>
<sequence>MTGVLTGDIINSRGSKDPEKWLTPLKEVFSKITTSDTSWEVYRGDSFQVEIEDIYSTFLMAVLIKSTMRSIKGIDVRISIGIGEKTYEGKSISESNGSAFVNSGLQFEKLKQQKINLAIMTASETINKELNLYFKLALIAMDNWTTNSAEIIKTAIENPGLSQEELGDLIGIKQSAVSERIKRASFDEIMELDLMYRHKISML</sequence>
<dbReference type="InterPro" id="IPR010982">
    <property type="entry name" value="Lambda_DNA-bd_dom_sf"/>
</dbReference>
<evidence type="ECO:0000313" key="3">
    <source>
        <dbReference type="Proteomes" id="UP000829517"/>
    </source>
</evidence>
<dbReference type="InterPro" id="IPR001387">
    <property type="entry name" value="Cro/C1-type_HTH"/>
</dbReference>
<protein>
    <submittedName>
        <fullName evidence="2">Winged helix-turn-helix transcriptional regulator</fullName>
    </submittedName>
</protein>
<name>A0ABS9J4A8_9FLAO</name>
<proteinExistence type="predicted"/>
<dbReference type="Gene3D" id="1.10.260.40">
    <property type="entry name" value="lambda repressor-like DNA-binding domains"/>
    <property type="match status" value="1"/>
</dbReference>
<dbReference type="Proteomes" id="UP000829517">
    <property type="component" value="Unassembled WGS sequence"/>
</dbReference>
<organism evidence="2 3">
    <name type="scientific">Joostella atrarenae</name>
    <dbReference type="NCBI Taxonomy" id="679257"/>
    <lineage>
        <taxon>Bacteria</taxon>
        <taxon>Pseudomonadati</taxon>
        <taxon>Bacteroidota</taxon>
        <taxon>Flavobacteriia</taxon>
        <taxon>Flavobacteriales</taxon>
        <taxon>Flavobacteriaceae</taxon>
        <taxon>Joostella</taxon>
    </lineage>
</organism>
<gene>
    <name evidence="2" type="ORF">JM658_10365</name>
</gene>
<dbReference type="RefSeq" id="WP_236959195.1">
    <property type="nucleotide sequence ID" value="NZ_JAETXX010000006.1"/>
</dbReference>
<evidence type="ECO:0000313" key="2">
    <source>
        <dbReference type="EMBL" id="MCF8715229.1"/>
    </source>
</evidence>